<protein>
    <submittedName>
        <fullName evidence="12">Preprotein translocase, YajC subunit</fullName>
    </submittedName>
</protein>
<keyword evidence="13" id="KW-1185">Reference proteome</keyword>
<dbReference type="SMART" id="SM01323">
    <property type="entry name" value="YajC"/>
    <property type="match status" value="1"/>
</dbReference>
<evidence type="ECO:0000256" key="4">
    <source>
        <dbReference type="ARBA" id="ARBA00022475"/>
    </source>
</evidence>
<evidence type="ECO:0000256" key="7">
    <source>
        <dbReference type="ARBA" id="ARBA00022989"/>
    </source>
</evidence>
<dbReference type="PRINTS" id="PR01853">
    <property type="entry name" value="YAJCTRNLCASE"/>
</dbReference>
<evidence type="ECO:0000256" key="1">
    <source>
        <dbReference type="ARBA" id="ARBA00004162"/>
    </source>
</evidence>
<gene>
    <name evidence="12" type="ordered locus">Jden_1367</name>
</gene>
<keyword evidence="5 11" id="KW-0812">Transmembrane</keyword>
<evidence type="ECO:0000256" key="3">
    <source>
        <dbReference type="ARBA" id="ARBA00022448"/>
    </source>
</evidence>
<evidence type="ECO:0000256" key="2">
    <source>
        <dbReference type="ARBA" id="ARBA00006742"/>
    </source>
</evidence>
<dbReference type="STRING" id="471856.Jden_1367"/>
<dbReference type="NCBIfam" id="TIGR00739">
    <property type="entry name" value="yajC"/>
    <property type="match status" value="1"/>
</dbReference>
<reference evidence="12 13" key="1">
    <citation type="journal article" date="2009" name="Stand. Genomic Sci.">
        <title>Complete genome sequence of Jonesia denitrificans type strain (Prevot 55134).</title>
        <authorList>
            <person name="Pukall R."/>
            <person name="Gehrich-Schroter G."/>
            <person name="Lapidus A."/>
            <person name="Nolan M."/>
            <person name="Glavina Del Rio T."/>
            <person name="Lucas S."/>
            <person name="Chen F."/>
            <person name="Tice H."/>
            <person name="Pitluck S."/>
            <person name="Cheng J.F."/>
            <person name="Copeland A."/>
            <person name="Saunders E."/>
            <person name="Brettin T."/>
            <person name="Detter J.C."/>
            <person name="Bruce D."/>
            <person name="Goodwin L."/>
            <person name="Pati A."/>
            <person name="Ivanova N."/>
            <person name="Mavromatis K."/>
            <person name="Ovchinnikova G."/>
            <person name="Chen A."/>
            <person name="Palaniappan K."/>
            <person name="Land M."/>
            <person name="Hauser L."/>
            <person name="Chang Y.J."/>
            <person name="Jeffries C.D."/>
            <person name="Chain P."/>
            <person name="Goker M."/>
            <person name="Bristow J."/>
            <person name="Eisen J.A."/>
            <person name="Markowitz V."/>
            <person name="Hugenholtz P."/>
            <person name="Kyrpides N.C."/>
            <person name="Klenk H.P."/>
            <person name="Han C."/>
        </authorList>
    </citation>
    <scope>NUCLEOTIDE SEQUENCE [LARGE SCALE GENOMIC DNA]</scope>
    <source>
        <strain evidence="13">ATCC 14870 / DSM 20603 / BCRC 15368 / CIP 55.134 / JCM 11481 / NBRC 15587 / NCTC 10816 / Prevot 55134</strain>
    </source>
</reference>
<keyword evidence="9 11" id="KW-0472">Membrane</keyword>
<proteinExistence type="inferred from homology"/>
<dbReference type="Proteomes" id="UP000000628">
    <property type="component" value="Chromosome"/>
</dbReference>
<organism evidence="12 13">
    <name type="scientific">Jonesia denitrificans (strain ATCC 14870 / DSM 20603 / BCRC 15368 / CIP 55.134 / JCM 11481 / NBRC 15587 / NCTC 10816 / Prevot 55134)</name>
    <name type="common">Listeria denitrificans</name>
    <dbReference type="NCBI Taxonomy" id="471856"/>
    <lineage>
        <taxon>Bacteria</taxon>
        <taxon>Bacillati</taxon>
        <taxon>Actinomycetota</taxon>
        <taxon>Actinomycetes</taxon>
        <taxon>Micrococcales</taxon>
        <taxon>Jonesiaceae</taxon>
        <taxon>Jonesia</taxon>
    </lineage>
</organism>
<evidence type="ECO:0000256" key="11">
    <source>
        <dbReference type="SAM" id="Phobius"/>
    </source>
</evidence>
<comment type="similarity">
    <text evidence="2">Belongs to the YajC family.</text>
</comment>
<dbReference type="eggNOG" id="COG1862">
    <property type="taxonomic scope" value="Bacteria"/>
</dbReference>
<dbReference type="GO" id="GO:0005886">
    <property type="term" value="C:plasma membrane"/>
    <property type="evidence" value="ECO:0007669"/>
    <property type="project" value="UniProtKB-SubCell"/>
</dbReference>
<dbReference type="OrthoDB" id="3267178at2"/>
<dbReference type="EMBL" id="CP001706">
    <property type="protein sequence ID" value="ACV09023.1"/>
    <property type="molecule type" value="Genomic_DNA"/>
</dbReference>
<feature type="compositionally biased region" description="Basic and acidic residues" evidence="10">
    <location>
        <begin position="117"/>
        <end position="129"/>
    </location>
</feature>
<comment type="subcellular location">
    <subcellularLocation>
        <location evidence="1">Cell membrane</location>
        <topology evidence="1">Single-pass membrane protein</topology>
    </subcellularLocation>
</comment>
<accession>C7R4G6</accession>
<dbReference type="RefSeq" id="WP_015771651.1">
    <property type="nucleotide sequence ID" value="NC_013174.1"/>
</dbReference>
<evidence type="ECO:0000256" key="5">
    <source>
        <dbReference type="ARBA" id="ARBA00022692"/>
    </source>
</evidence>
<keyword evidence="8" id="KW-0811">Translocation</keyword>
<evidence type="ECO:0000256" key="8">
    <source>
        <dbReference type="ARBA" id="ARBA00023010"/>
    </source>
</evidence>
<keyword evidence="3" id="KW-0813">Transport</keyword>
<dbReference type="GO" id="GO:0015031">
    <property type="term" value="P:protein transport"/>
    <property type="evidence" value="ECO:0007669"/>
    <property type="project" value="UniProtKB-KW"/>
</dbReference>
<dbReference type="AlphaFoldDB" id="C7R4G6"/>
<keyword evidence="4" id="KW-1003">Cell membrane</keyword>
<dbReference type="PANTHER" id="PTHR33909">
    <property type="entry name" value="SEC TRANSLOCON ACCESSORY COMPLEX SUBUNIT YAJC"/>
    <property type="match status" value="1"/>
</dbReference>
<evidence type="ECO:0000256" key="10">
    <source>
        <dbReference type="SAM" id="MobiDB-lite"/>
    </source>
</evidence>
<dbReference type="Pfam" id="PF02699">
    <property type="entry name" value="YajC"/>
    <property type="match status" value="1"/>
</dbReference>
<dbReference type="PANTHER" id="PTHR33909:SF1">
    <property type="entry name" value="SEC TRANSLOCON ACCESSORY COMPLEX SUBUNIT YAJC"/>
    <property type="match status" value="1"/>
</dbReference>
<evidence type="ECO:0000256" key="6">
    <source>
        <dbReference type="ARBA" id="ARBA00022927"/>
    </source>
</evidence>
<evidence type="ECO:0000256" key="9">
    <source>
        <dbReference type="ARBA" id="ARBA00023136"/>
    </source>
</evidence>
<feature type="transmembrane region" description="Helical" evidence="11">
    <location>
        <begin position="6"/>
        <end position="23"/>
    </location>
</feature>
<name>C7R4G6_JONDD</name>
<dbReference type="HOGENOM" id="CLU_116157_4_1_11"/>
<sequence>MDPLIILLVVMVAMMFFMTRGTRKRQKEMMSFRDSMAPGQRVMTASGYVGTIVEIGDDLVTLESEPGSRTQWVKAAISKPYDSVSTAMDTETHSETDGQEQAGFVVPDDVSGLITKPGEDTTRRDEDTK</sequence>
<keyword evidence="6" id="KW-0653">Protein transport</keyword>
<feature type="region of interest" description="Disordered" evidence="10">
    <location>
        <begin position="85"/>
        <end position="129"/>
    </location>
</feature>
<evidence type="ECO:0000313" key="12">
    <source>
        <dbReference type="EMBL" id="ACV09023.1"/>
    </source>
</evidence>
<keyword evidence="7 11" id="KW-1133">Transmembrane helix</keyword>
<evidence type="ECO:0000313" key="13">
    <source>
        <dbReference type="Proteomes" id="UP000000628"/>
    </source>
</evidence>
<dbReference type="KEGG" id="jde:Jden_1367"/>
<dbReference type="InterPro" id="IPR003849">
    <property type="entry name" value="Preprotein_translocase_YajC"/>
</dbReference>